<dbReference type="AlphaFoldDB" id="A0A1N7NJH2"/>
<dbReference type="RefSeq" id="WP_076448729.1">
    <property type="nucleotide sequence ID" value="NZ_FTOQ01000008.1"/>
</dbReference>
<dbReference type="GO" id="GO:0016887">
    <property type="term" value="F:ATP hydrolysis activity"/>
    <property type="evidence" value="ECO:0007669"/>
    <property type="project" value="InterPro"/>
</dbReference>
<dbReference type="GO" id="GO:0015188">
    <property type="term" value="F:L-isoleucine transmembrane transporter activity"/>
    <property type="evidence" value="ECO:0007669"/>
    <property type="project" value="TreeGrafter"/>
</dbReference>
<gene>
    <name evidence="5" type="ORF">SAMN05421759_108164</name>
</gene>
<dbReference type="GO" id="GO:0015192">
    <property type="term" value="F:L-phenylalanine transmembrane transporter activity"/>
    <property type="evidence" value="ECO:0007669"/>
    <property type="project" value="TreeGrafter"/>
</dbReference>
<dbReference type="Pfam" id="PF00005">
    <property type="entry name" value="ABC_tran"/>
    <property type="match status" value="1"/>
</dbReference>
<dbReference type="GO" id="GO:0015808">
    <property type="term" value="P:L-alanine transport"/>
    <property type="evidence" value="ECO:0007669"/>
    <property type="project" value="TreeGrafter"/>
</dbReference>
<accession>A0A1N7NJH2</accession>
<evidence type="ECO:0000256" key="2">
    <source>
        <dbReference type="ARBA" id="ARBA00022741"/>
    </source>
</evidence>
<dbReference type="OrthoDB" id="9806149at2"/>
<evidence type="ECO:0000256" key="3">
    <source>
        <dbReference type="ARBA" id="ARBA00022840"/>
    </source>
</evidence>
<dbReference type="EMBL" id="FTOQ01000008">
    <property type="protein sequence ID" value="SIS98496.1"/>
    <property type="molecule type" value="Genomic_DNA"/>
</dbReference>
<dbReference type="InterPro" id="IPR017871">
    <property type="entry name" value="ABC_transporter-like_CS"/>
</dbReference>
<dbReference type="PROSITE" id="PS50893">
    <property type="entry name" value="ABC_TRANSPORTER_2"/>
    <property type="match status" value="1"/>
</dbReference>
<organism evidence="5 6">
    <name type="scientific">Roseivivax lentus</name>
    <dbReference type="NCBI Taxonomy" id="633194"/>
    <lineage>
        <taxon>Bacteria</taxon>
        <taxon>Pseudomonadati</taxon>
        <taxon>Pseudomonadota</taxon>
        <taxon>Alphaproteobacteria</taxon>
        <taxon>Rhodobacterales</taxon>
        <taxon>Roseobacteraceae</taxon>
        <taxon>Roseivivax</taxon>
    </lineage>
</organism>
<proteinExistence type="predicted"/>
<dbReference type="InterPro" id="IPR027417">
    <property type="entry name" value="P-loop_NTPase"/>
</dbReference>
<dbReference type="PROSITE" id="PS00211">
    <property type="entry name" value="ABC_TRANSPORTER_1"/>
    <property type="match status" value="1"/>
</dbReference>
<dbReference type="PANTHER" id="PTHR45772">
    <property type="entry name" value="CONSERVED COMPONENT OF ABC TRANSPORTER FOR NATURAL AMINO ACIDS-RELATED"/>
    <property type="match status" value="1"/>
</dbReference>
<evidence type="ECO:0000313" key="5">
    <source>
        <dbReference type="EMBL" id="SIS98496.1"/>
    </source>
</evidence>
<dbReference type="InterPro" id="IPR032823">
    <property type="entry name" value="BCA_ABC_TP_C"/>
</dbReference>
<dbReference type="STRING" id="633194.SAMN05421759_108164"/>
<dbReference type="InterPro" id="IPR003439">
    <property type="entry name" value="ABC_transporter-like_ATP-bd"/>
</dbReference>
<dbReference type="GO" id="GO:0005524">
    <property type="term" value="F:ATP binding"/>
    <property type="evidence" value="ECO:0007669"/>
    <property type="project" value="UniProtKB-KW"/>
</dbReference>
<evidence type="ECO:0000259" key="4">
    <source>
        <dbReference type="PROSITE" id="PS50893"/>
    </source>
</evidence>
<dbReference type="GO" id="GO:1903806">
    <property type="term" value="P:L-isoleucine import across plasma membrane"/>
    <property type="evidence" value="ECO:0007669"/>
    <property type="project" value="TreeGrafter"/>
</dbReference>
<dbReference type="InterPro" id="IPR003593">
    <property type="entry name" value="AAA+_ATPase"/>
</dbReference>
<dbReference type="PANTHER" id="PTHR45772:SF7">
    <property type="entry name" value="AMINO ACID ABC TRANSPORTER ATP-BINDING PROTEIN"/>
    <property type="match status" value="1"/>
</dbReference>
<protein>
    <submittedName>
        <fullName evidence="5">Amino acid/amide ABC transporter ATP-binding protein 1, HAAT family</fullName>
    </submittedName>
</protein>
<sequence>MTALLQVTHLARHYGALRAVEDVSFDLAPGEIRALIGPNGAGKSTLFKMLMGETRPTAGTVSFEGRRITGLRPAQICRRGVGRTFQITGTWPSMTVLENVQTACLAARRRTFSLMGYARRQEVAPARALLGIVGMAEQAERPAAVLAYGDLKRLELAIALANDPKLLLMDEPTAGMAATERADLMNTVTGIARDRGMTILFTEHDMDVVFAHAESVMVLDRGRLIAHDTPDAVRADPRVQAVYLGTGLDAAALDDA</sequence>
<dbReference type="Pfam" id="PF12399">
    <property type="entry name" value="BCA_ABC_TP_C"/>
    <property type="match status" value="1"/>
</dbReference>
<keyword evidence="6" id="KW-1185">Reference proteome</keyword>
<dbReference type="CDD" id="cd03219">
    <property type="entry name" value="ABC_Mj1267_LivG_branched"/>
    <property type="match status" value="1"/>
</dbReference>
<dbReference type="Gene3D" id="3.40.50.300">
    <property type="entry name" value="P-loop containing nucleotide triphosphate hydrolases"/>
    <property type="match status" value="1"/>
</dbReference>
<evidence type="ECO:0000256" key="1">
    <source>
        <dbReference type="ARBA" id="ARBA00022448"/>
    </source>
</evidence>
<name>A0A1N7NJH2_9RHOB</name>
<dbReference type="GO" id="GO:0005304">
    <property type="term" value="F:L-valine transmembrane transporter activity"/>
    <property type="evidence" value="ECO:0007669"/>
    <property type="project" value="TreeGrafter"/>
</dbReference>
<keyword evidence="3 5" id="KW-0067">ATP-binding</keyword>
<dbReference type="SUPFAM" id="SSF52540">
    <property type="entry name" value="P-loop containing nucleoside triphosphate hydrolases"/>
    <property type="match status" value="1"/>
</dbReference>
<reference evidence="6" key="1">
    <citation type="submission" date="2017-01" db="EMBL/GenBank/DDBJ databases">
        <authorList>
            <person name="Varghese N."/>
            <person name="Submissions S."/>
        </authorList>
    </citation>
    <scope>NUCLEOTIDE SEQUENCE [LARGE SCALE GENOMIC DNA]</scope>
    <source>
        <strain evidence="6">DSM 29430</strain>
    </source>
</reference>
<keyword evidence="1" id="KW-0813">Transport</keyword>
<dbReference type="InterPro" id="IPR051120">
    <property type="entry name" value="ABC_AA/LPS_Transport"/>
</dbReference>
<dbReference type="GO" id="GO:0042941">
    <property type="term" value="P:D-alanine transmembrane transport"/>
    <property type="evidence" value="ECO:0007669"/>
    <property type="project" value="TreeGrafter"/>
</dbReference>
<keyword evidence="2" id="KW-0547">Nucleotide-binding</keyword>
<dbReference type="Proteomes" id="UP000186684">
    <property type="component" value="Unassembled WGS sequence"/>
</dbReference>
<dbReference type="SMART" id="SM00382">
    <property type="entry name" value="AAA"/>
    <property type="match status" value="1"/>
</dbReference>
<feature type="domain" description="ABC transporter" evidence="4">
    <location>
        <begin position="5"/>
        <end position="246"/>
    </location>
</feature>
<dbReference type="GO" id="GO:0005886">
    <property type="term" value="C:plasma membrane"/>
    <property type="evidence" value="ECO:0007669"/>
    <property type="project" value="TreeGrafter"/>
</dbReference>
<evidence type="ECO:0000313" key="6">
    <source>
        <dbReference type="Proteomes" id="UP000186684"/>
    </source>
</evidence>
<dbReference type="GO" id="GO:1903805">
    <property type="term" value="P:L-valine import across plasma membrane"/>
    <property type="evidence" value="ECO:0007669"/>
    <property type="project" value="TreeGrafter"/>
</dbReference>